<evidence type="ECO:0000259" key="7">
    <source>
        <dbReference type="Pfam" id="PF01509"/>
    </source>
</evidence>
<dbReference type="EC" id="5.4.99.25" evidence="5"/>
<dbReference type="GO" id="GO:1990481">
    <property type="term" value="P:mRNA pseudouridine synthesis"/>
    <property type="evidence" value="ECO:0007669"/>
    <property type="project" value="TreeGrafter"/>
</dbReference>
<evidence type="ECO:0000256" key="3">
    <source>
        <dbReference type="ARBA" id="ARBA00022694"/>
    </source>
</evidence>
<accession>A0A4V4HLJ1</accession>
<dbReference type="GO" id="GO:0003723">
    <property type="term" value="F:RNA binding"/>
    <property type="evidence" value="ECO:0007669"/>
    <property type="project" value="InterPro"/>
</dbReference>
<dbReference type="NCBIfam" id="TIGR00431">
    <property type="entry name" value="TruB"/>
    <property type="match status" value="1"/>
</dbReference>
<feature type="domain" description="tRNA pseudouridylate synthase B C-terminal" evidence="9">
    <location>
        <begin position="223"/>
        <end position="269"/>
    </location>
</feature>
<keyword evidence="4 5" id="KW-0413">Isomerase</keyword>
<dbReference type="Pfam" id="PF01509">
    <property type="entry name" value="TruB_N"/>
    <property type="match status" value="1"/>
</dbReference>
<dbReference type="FunFam" id="3.30.2350.10:FF:000011">
    <property type="entry name" value="tRNA pseudouridine synthase B"/>
    <property type="match status" value="1"/>
</dbReference>
<dbReference type="Pfam" id="PF09142">
    <property type="entry name" value="TruB_C"/>
    <property type="match status" value="1"/>
</dbReference>
<evidence type="ECO:0000313" key="11">
    <source>
        <dbReference type="Proteomes" id="UP000307087"/>
    </source>
</evidence>
<feature type="active site" description="Nucleophile" evidence="5">
    <location>
        <position position="85"/>
    </location>
</feature>
<evidence type="ECO:0000256" key="6">
    <source>
        <dbReference type="SAM" id="MobiDB-lite"/>
    </source>
</evidence>
<feature type="domain" description="tRNA pseudouridine synthase II TruB subfamily 2 C-terminal" evidence="8">
    <location>
        <begin position="275"/>
        <end position="328"/>
    </location>
</feature>
<evidence type="ECO:0000256" key="5">
    <source>
        <dbReference type="HAMAP-Rule" id="MF_01080"/>
    </source>
</evidence>
<dbReference type="Gene3D" id="2.30.130.10">
    <property type="entry name" value="PUA domain"/>
    <property type="match status" value="1"/>
</dbReference>
<evidence type="ECO:0000256" key="2">
    <source>
        <dbReference type="ARBA" id="ARBA00005642"/>
    </source>
</evidence>
<sequence>MRPSPRPARVPCPPARPTPTKSRGSWPTASSTSSTRLTSSTRTERVAESGLVVIDKPAGITSHDVVARVRRALGTRKVGHAGTLDPMATGVLVLGVERATRLLGHLMLTEKTYSATVRLGQTTTTDDAEGEVVATTTAADVAEGDVRSALASFEGEIEQVPSTVSAIKVNGKRAYALARDGEQVELKARPVTIHEIAVGELQRVGDLLDVEIRVRCSSGTYIRAIARDLGAALGVGGHLTALRRHSVGAFTLDGANTDFEHLTLTPLADAARSTFPAVELDAEQAQAVRYGRPLPLTLDDLTGLFDPAGEFLALYRPEGGVARPAAVFVG</sequence>
<proteinExistence type="inferred from homology"/>
<keyword evidence="3 5" id="KW-0819">tRNA processing</keyword>
<reference evidence="10 11" key="1">
    <citation type="journal article" date="2009" name="Int. J. Syst. Evol. Microbiol.">
        <title>Nocardioides caeni sp. nov., isolated from wastewater.</title>
        <authorList>
            <person name="Yoon J.H."/>
            <person name="Kang S.J."/>
            <person name="Park S."/>
            <person name="Kim W."/>
            <person name="Oh T.K."/>
        </authorList>
    </citation>
    <scope>NUCLEOTIDE SEQUENCE [LARGE SCALE GENOMIC DNA]</scope>
    <source>
        <strain evidence="10 11">DSM 23134</strain>
    </source>
</reference>
<comment type="caution">
    <text evidence="10">The sequence shown here is derived from an EMBL/GenBank/DDBJ whole genome shotgun (WGS) entry which is preliminary data.</text>
</comment>
<comment type="catalytic activity">
    <reaction evidence="1 5">
        <text>uridine(55) in tRNA = pseudouridine(55) in tRNA</text>
        <dbReference type="Rhea" id="RHEA:42532"/>
        <dbReference type="Rhea" id="RHEA-COMP:10101"/>
        <dbReference type="Rhea" id="RHEA-COMP:10102"/>
        <dbReference type="ChEBI" id="CHEBI:65314"/>
        <dbReference type="ChEBI" id="CHEBI:65315"/>
        <dbReference type="EC" id="5.4.99.25"/>
    </reaction>
</comment>
<dbReference type="SUPFAM" id="SSF55120">
    <property type="entry name" value="Pseudouridine synthase"/>
    <property type="match status" value="1"/>
</dbReference>
<protein>
    <recommendedName>
        <fullName evidence="5">tRNA pseudouridine synthase B</fullName>
        <ecNumber evidence="5">5.4.99.25</ecNumber>
    </recommendedName>
    <alternativeName>
        <fullName evidence="5">tRNA pseudouridine(55) synthase</fullName>
        <shortName evidence="5">Psi55 synthase</shortName>
    </alternativeName>
    <alternativeName>
        <fullName evidence="5">tRNA pseudouridylate synthase</fullName>
    </alternativeName>
    <alternativeName>
        <fullName evidence="5">tRNA-uridine isomerase</fullName>
    </alternativeName>
</protein>
<gene>
    <name evidence="5 10" type="primary">truB</name>
    <name evidence="10" type="ORF">E9934_02250</name>
</gene>
<evidence type="ECO:0000256" key="4">
    <source>
        <dbReference type="ARBA" id="ARBA00023235"/>
    </source>
</evidence>
<dbReference type="InterPro" id="IPR015225">
    <property type="entry name" value="tRNA_psdUridine_synth_fam2_C"/>
</dbReference>
<dbReference type="Proteomes" id="UP000307087">
    <property type="component" value="Unassembled WGS sequence"/>
</dbReference>
<dbReference type="GO" id="GO:0160148">
    <property type="term" value="F:tRNA pseudouridine(55) synthase activity"/>
    <property type="evidence" value="ECO:0007669"/>
    <property type="project" value="UniProtKB-EC"/>
</dbReference>
<dbReference type="InterPro" id="IPR014780">
    <property type="entry name" value="tRNA_psdUridine_synth_TruB"/>
</dbReference>
<dbReference type="InterPro" id="IPR036974">
    <property type="entry name" value="PUA_sf"/>
</dbReference>
<comment type="similarity">
    <text evidence="2 5">Belongs to the pseudouridine synthase TruB family. Type 1 subfamily.</text>
</comment>
<feature type="domain" description="Pseudouridine synthase II N-terminal" evidence="7">
    <location>
        <begin position="70"/>
        <end position="222"/>
    </location>
</feature>
<comment type="function">
    <text evidence="5">Responsible for synthesis of pseudouridine from uracil-55 in the psi GC loop of transfer RNAs.</text>
</comment>
<name>A0A4V4HLJ1_9ACTN</name>
<dbReference type="InterPro" id="IPR032819">
    <property type="entry name" value="TruB_C"/>
</dbReference>
<evidence type="ECO:0000259" key="8">
    <source>
        <dbReference type="Pfam" id="PF09142"/>
    </source>
</evidence>
<dbReference type="PANTHER" id="PTHR13767:SF2">
    <property type="entry name" value="PSEUDOURIDYLATE SYNTHASE TRUB1"/>
    <property type="match status" value="1"/>
</dbReference>
<dbReference type="InterPro" id="IPR020103">
    <property type="entry name" value="PsdUridine_synth_cat_dom_sf"/>
</dbReference>
<feature type="compositionally biased region" description="Pro residues" evidence="6">
    <location>
        <begin position="1"/>
        <end position="17"/>
    </location>
</feature>
<dbReference type="PANTHER" id="PTHR13767">
    <property type="entry name" value="TRNA-PSEUDOURIDINE SYNTHASE"/>
    <property type="match status" value="1"/>
</dbReference>
<keyword evidence="11" id="KW-1185">Reference proteome</keyword>
<dbReference type="HAMAP" id="MF_01080">
    <property type="entry name" value="TruB_bact"/>
    <property type="match status" value="1"/>
</dbReference>
<dbReference type="SUPFAM" id="SSF88697">
    <property type="entry name" value="PUA domain-like"/>
    <property type="match status" value="1"/>
</dbReference>
<dbReference type="Pfam" id="PF16198">
    <property type="entry name" value="TruB_C_2"/>
    <property type="match status" value="1"/>
</dbReference>
<dbReference type="Gene3D" id="3.30.2350.10">
    <property type="entry name" value="Pseudouridine synthase"/>
    <property type="match status" value="1"/>
</dbReference>
<feature type="region of interest" description="Disordered" evidence="6">
    <location>
        <begin position="1"/>
        <end position="45"/>
    </location>
</feature>
<dbReference type="OrthoDB" id="9802309at2"/>
<dbReference type="GO" id="GO:0031119">
    <property type="term" value="P:tRNA pseudouridine synthesis"/>
    <property type="evidence" value="ECO:0007669"/>
    <property type="project" value="UniProtKB-UniRule"/>
</dbReference>
<dbReference type="InterPro" id="IPR015947">
    <property type="entry name" value="PUA-like_sf"/>
</dbReference>
<evidence type="ECO:0000313" key="10">
    <source>
        <dbReference type="EMBL" id="THV18466.1"/>
    </source>
</evidence>
<organism evidence="10 11">
    <name type="scientific">Nocardioides caeni</name>
    <dbReference type="NCBI Taxonomy" id="574700"/>
    <lineage>
        <taxon>Bacteria</taxon>
        <taxon>Bacillati</taxon>
        <taxon>Actinomycetota</taxon>
        <taxon>Actinomycetes</taxon>
        <taxon>Propionibacteriales</taxon>
        <taxon>Nocardioidaceae</taxon>
        <taxon>Nocardioides</taxon>
    </lineage>
</organism>
<dbReference type="AlphaFoldDB" id="A0A4V4HLJ1"/>
<dbReference type="InterPro" id="IPR002501">
    <property type="entry name" value="PsdUridine_synth_N"/>
</dbReference>
<evidence type="ECO:0000256" key="1">
    <source>
        <dbReference type="ARBA" id="ARBA00000385"/>
    </source>
</evidence>
<feature type="compositionally biased region" description="Low complexity" evidence="6">
    <location>
        <begin position="28"/>
        <end position="41"/>
    </location>
</feature>
<dbReference type="CDD" id="cd02573">
    <property type="entry name" value="PseudoU_synth_EcTruB"/>
    <property type="match status" value="1"/>
</dbReference>
<dbReference type="EMBL" id="STGW01000001">
    <property type="protein sequence ID" value="THV18466.1"/>
    <property type="molecule type" value="Genomic_DNA"/>
</dbReference>
<evidence type="ECO:0000259" key="9">
    <source>
        <dbReference type="Pfam" id="PF16198"/>
    </source>
</evidence>